<proteinExistence type="predicted"/>
<keyword evidence="1" id="KW-0472">Membrane</keyword>
<reference evidence="3" key="1">
    <citation type="submission" date="2017-01" db="EMBL/GenBank/DDBJ databases">
        <authorList>
            <person name="Varghese N."/>
            <person name="Submissions S."/>
        </authorList>
    </citation>
    <scope>NUCLEOTIDE SEQUENCE [LARGE SCALE GENOMIC DNA]</scope>
    <source>
        <strain evidence="3">DSM 45196</strain>
    </source>
</reference>
<dbReference type="RefSeq" id="WP_076524201.1">
    <property type="nucleotide sequence ID" value="NZ_CP048103.1"/>
</dbReference>
<dbReference type="AlphaFoldDB" id="A0A1N7KU20"/>
<name>A0A1N7KU20_9BACL</name>
<dbReference type="Proteomes" id="UP000186795">
    <property type="component" value="Unassembled WGS sequence"/>
</dbReference>
<sequence length="70" mass="7750">MKSKFSTFLITWGLFLSFFVGNLIWEGVLEDPLSEDPFTLETAIVLTFAAAFYSGIVLLLFGIPVSILSD</sequence>
<protein>
    <submittedName>
        <fullName evidence="2">Uncharacterized protein</fullName>
    </submittedName>
</protein>
<keyword evidence="3" id="KW-1185">Reference proteome</keyword>
<evidence type="ECO:0000313" key="2">
    <source>
        <dbReference type="EMBL" id="SIS65089.1"/>
    </source>
</evidence>
<feature type="transmembrane region" description="Helical" evidence="1">
    <location>
        <begin position="45"/>
        <end position="68"/>
    </location>
</feature>
<feature type="transmembrane region" description="Helical" evidence="1">
    <location>
        <begin position="7"/>
        <end position="25"/>
    </location>
</feature>
<evidence type="ECO:0000256" key="1">
    <source>
        <dbReference type="SAM" id="Phobius"/>
    </source>
</evidence>
<evidence type="ECO:0000313" key="3">
    <source>
        <dbReference type="Proteomes" id="UP000186795"/>
    </source>
</evidence>
<dbReference type="EMBL" id="FTOD01000003">
    <property type="protein sequence ID" value="SIS65089.1"/>
    <property type="molecule type" value="Genomic_DNA"/>
</dbReference>
<keyword evidence="1" id="KW-1133">Transmembrane helix</keyword>
<accession>A0A1N7KU20</accession>
<gene>
    <name evidence="2" type="ORF">SAMN05421790_103270</name>
</gene>
<organism evidence="2 3">
    <name type="scientific">Kroppenstedtia eburnea</name>
    <dbReference type="NCBI Taxonomy" id="714067"/>
    <lineage>
        <taxon>Bacteria</taxon>
        <taxon>Bacillati</taxon>
        <taxon>Bacillota</taxon>
        <taxon>Bacilli</taxon>
        <taxon>Bacillales</taxon>
        <taxon>Thermoactinomycetaceae</taxon>
        <taxon>Kroppenstedtia</taxon>
    </lineage>
</organism>
<keyword evidence="1" id="KW-0812">Transmembrane</keyword>